<protein>
    <submittedName>
        <fullName evidence="2">Uncharacterized protein</fullName>
    </submittedName>
</protein>
<proteinExistence type="predicted"/>
<feature type="compositionally biased region" description="Low complexity" evidence="1">
    <location>
        <begin position="84"/>
        <end position="94"/>
    </location>
</feature>
<gene>
    <name evidence="2" type="ORF">CIHG_10543</name>
</gene>
<reference evidence="3" key="1">
    <citation type="journal article" date="2010" name="Genome Res.">
        <title>Population genomic sequencing of Coccidioides fungi reveals recent hybridization and transposon control.</title>
        <authorList>
            <person name="Neafsey D.E."/>
            <person name="Barker B.M."/>
            <person name="Sharpton T.J."/>
            <person name="Stajich J.E."/>
            <person name="Park D.J."/>
            <person name="Whiston E."/>
            <person name="Hung C.-Y."/>
            <person name="McMahan C."/>
            <person name="White J."/>
            <person name="Sykes S."/>
            <person name="Heiman D."/>
            <person name="Young S."/>
            <person name="Zeng Q."/>
            <person name="Abouelleil A."/>
            <person name="Aftuck L."/>
            <person name="Bessette D."/>
            <person name="Brown A."/>
            <person name="FitzGerald M."/>
            <person name="Lui A."/>
            <person name="Macdonald J.P."/>
            <person name="Priest M."/>
            <person name="Orbach M.J."/>
            <person name="Galgiani J.N."/>
            <person name="Kirkland T.N."/>
            <person name="Cole G.T."/>
            <person name="Birren B.W."/>
            <person name="Henn M.R."/>
            <person name="Taylor J.W."/>
            <person name="Rounsley S.D."/>
        </authorList>
    </citation>
    <scope>NUCLEOTIDE SEQUENCE [LARGE SCALE GENOMIC DNA]</scope>
    <source>
        <strain evidence="3">H538.4</strain>
    </source>
</reference>
<dbReference type="AlphaFoldDB" id="A0A0J8UXS7"/>
<accession>A0A0J8UXS7</accession>
<dbReference type="Proteomes" id="UP000054563">
    <property type="component" value="Unassembled WGS sequence"/>
</dbReference>
<dbReference type="VEuPathDB" id="FungiDB:CIHG_10543"/>
<feature type="region of interest" description="Disordered" evidence="1">
    <location>
        <begin position="54"/>
        <end position="114"/>
    </location>
</feature>
<evidence type="ECO:0000256" key="1">
    <source>
        <dbReference type="SAM" id="MobiDB-lite"/>
    </source>
</evidence>
<evidence type="ECO:0000313" key="3">
    <source>
        <dbReference type="Proteomes" id="UP000054563"/>
    </source>
</evidence>
<name>A0A0J8UXS7_COCIT</name>
<organism evidence="2 3">
    <name type="scientific">Coccidioides immitis H538.4</name>
    <dbReference type="NCBI Taxonomy" id="396776"/>
    <lineage>
        <taxon>Eukaryota</taxon>
        <taxon>Fungi</taxon>
        <taxon>Dikarya</taxon>
        <taxon>Ascomycota</taxon>
        <taxon>Pezizomycotina</taxon>
        <taxon>Eurotiomycetes</taxon>
        <taxon>Eurotiomycetidae</taxon>
        <taxon>Onygenales</taxon>
        <taxon>Onygenaceae</taxon>
        <taxon>Coccidioides</taxon>
    </lineage>
</organism>
<evidence type="ECO:0000313" key="2">
    <source>
        <dbReference type="EMBL" id="KMU92728.1"/>
    </source>
</evidence>
<feature type="non-terminal residue" evidence="2">
    <location>
        <position position="1"/>
    </location>
</feature>
<dbReference type="EMBL" id="DS017179">
    <property type="protein sequence ID" value="KMU92728.1"/>
    <property type="molecule type" value="Genomic_DNA"/>
</dbReference>
<sequence>QQQELTSASTLILFQNIFLTCNPQSRAGLFQSVEDLLYVLVDLQNTLDMVPVECGSSEPPGMIEEGLLESESDEIKYKSPPLPAESSSSLSSPGTPEPRSDHGSFLPTNTVESTEEDNILVQKLVAQLQTHYECSTEAYAASEPLFMPTVSLL</sequence>
<dbReference type="STRING" id="396776.A0A0J8UXS7"/>